<keyword evidence="3 4" id="KW-0472">Membrane</keyword>
<dbReference type="EMBL" id="AXCR01000010">
    <property type="protein sequence ID" value="KJR82678.1"/>
    <property type="molecule type" value="Genomic_DNA"/>
</dbReference>
<evidence type="ECO:0000256" key="4">
    <source>
        <dbReference type="RuleBase" id="RU367098"/>
    </source>
</evidence>
<dbReference type="InterPro" id="IPR038814">
    <property type="entry name" value="AIM11"/>
</dbReference>
<proteinExistence type="inferred from homology"/>
<sequence>MTIIASLIGKLLPPDLKSPDAAATTPPAATATASLAPAPSLPEAPRQTPTTVVSALQSQQQPQSLPPHDHSMFSSRSLKQLGLFFAGATFFALSTTLTRRTVARKQLAAQLKFYSPSGSGQTSLGGGAAAEAAAASATKEEAPHGSFMALEALNLATLNVMSFFLMLTGGMSWALDLSSMDDVRALARRYTRGQNLDGTMSGGGMTDEEAEREVEEWVAKILKKSDGTLIGSSKKGSGEDSKK</sequence>
<name>A0A0F2LYY7_SPOSC</name>
<dbReference type="GO" id="GO:0005739">
    <property type="term" value="C:mitochondrion"/>
    <property type="evidence" value="ECO:0007669"/>
    <property type="project" value="TreeGrafter"/>
</dbReference>
<comment type="similarity">
    <text evidence="4">Belongs to the AIM11 family.</text>
</comment>
<evidence type="ECO:0000256" key="2">
    <source>
        <dbReference type="ARBA" id="ARBA00022989"/>
    </source>
</evidence>
<dbReference type="PANTHER" id="PTHR39136:SF1">
    <property type="entry name" value="ALTERED INHERITANCE OF MITOCHONDRIA PROTEIN 11"/>
    <property type="match status" value="1"/>
</dbReference>
<dbReference type="GeneID" id="27665725"/>
<comment type="caution">
    <text evidence="6">The sequence shown here is derived from an EMBL/GenBank/DDBJ whole genome shotgun (WGS) entry which is preliminary data.</text>
</comment>
<organism evidence="6 7">
    <name type="scientific">Sporothrix schenckii 1099-18</name>
    <dbReference type="NCBI Taxonomy" id="1397361"/>
    <lineage>
        <taxon>Eukaryota</taxon>
        <taxon>Fungi</taxon>
        <taxon>Dikarya</taxon>
        <taxon>Ascomycota</taxon>
        <taxon>Pezizomycotina</taxon>
        <taxon>Sordariomycetes</taxon>
        <taxon>Sordariomycetidae</taxon>
        <taxon>Ophiostomatales</taxon>
        <taxon>Ophiostomataceae</taxon>
        <taxon>Sporothrix</taxon>
    </lineage>
</organism>
<feature type="compositionally biased region" description="Low complexity" evidence="5">
    <location>
        <begin position="21"/>
        <end position="45"/>
    </location>
</feature>
<dbReference type="GO" id="GO:0016020">
    <property type="term" value="C:membrane"/>
    <property type="evidence" value="ECO:0007669"/>
    <property type="project" value="UniProtKB-SubCell"/>
</dbReference>
<comment type="subcellular location">
    <subcellularLocation>
        <location evidence="4">Membrane</location>
        <topology evidence="4">Multi-pass membrane protein</topology>
    </subcellularLocation>
</comment>
<reference evidence="6 7" key="1">
    <citation type="journal article" date="2014" name="BMC Genomics">
        <title>Comparative genomics of the major fungal agents of human and animal Sporotrichosis: Sporothrix schenckii and Sporothrix brasiliensis.</title>
        <authorList>
            <person name="Teixeira M.M."/>
            <person name="de Almeida L.G."/>
            <person name="Kubitschek-Barreira P."/>
            <person name="Alves F.L."/>
            <person name="Kioshima E.S."/>
            <person name="Abadio A.K."/>
            <person name="Fernandes L."/>
            <person name="Derengowski L.S."/>
            <person name="Ferreira K.S."/>
            <person name="Souza R.C."/>
            <person name="Ruiz J.C."/>
            <person name="de Andrade N.C."/>
            <person name="Paes H.C."/>
            <person name="Nicola A.M."/>
            <person name="Albuquerque P."/>
            <person name="Gerber A.L."/>
            <person name="Martins V.P."/>
            <person name="Peconick L.D."/>
            <person name="Neto A.V."/>
            <person name="Chaucanez C.B."/>
            <person name="Silva P.A."/>
            <person name="Cunha O.L."/>
            <person name="de Oliveira F.F."/>
            <person name="dos Santos T.C."/>
            <person name="Barros A.L."/>
            <person name="Soares M.A."/>
            <person name="de Oliveira L.M."/>
            <person name="Marini M.M."/>
            <person name="Villalobos-Duno H."/>
            <person name="Cunha M.M."/>
            <person name="de Hoog S."/>
            <person name="da Silveira J.F."/>
            <person name="Henrissat B."/>
            <person name="Nino-Vega G.A."/>
            <person name="Cisalpino P.S."/>
            <person name="Mora-Montes H.M."/>
            <person name="Almeida S.R."/>
            <person name="Stajich J.E."/>
            <person name="Lopes-Bezerra L.M."/>
            <person name="Vasconcelos A.T."/>
            <person name="Felipe M.S."/>
        </authorList>
    </citation>
    <scope>NUCLEOTIDE SEQUENCE [LARGE SCALE GENOMIC DNA]</scope>
    <source>
        <strain evidence="6 7">1099-18</strain>
    </source>
</reference>
<feature type="transmembrane region" description="Helical" evidence="4">
    <location>
        <begin position="81"/>
        <end position="98"/>
    </location>
</feature>
<dbReference type="Proteomes" id="UP000033710">
    <property type="component" value="Unassembled WGS sequence"/>
</dbReference>
<gene>
    <name evidence="4" type="primary">AIM11</name>
    <name evidence="6" type="ORF">SPSK_03611</name>
</gene>
<keyword evidence="1 4" id="KW-0812">Transmembrane</keyword>
<evidence type="ECO:0000256" key="5">
    <source>
        <dbReference type="SAM" id="MobiDB-lite"/>
    </source>
</evidence>
<dbReference type="PANTHER" id="PTHR39136">
    <property type="entry name" value="ALTERED INHERITANCE OF MITOCHONDRIA PROTEIN 11"/>
    <property type="match status" value="1"/>
</dbReference>
<feature type="transmembrane region" description="Helical" evidence="4">
    <location>
        <begin position="152"/>
        <end position="175"/>
    </location>
</feature>
<accession>A0A0F2LYY7</accession>
<dbReference type="VEuPathDB" id="FungiDB:SPSK_03611"/>
<keyword evidence="2 4" id="KW-1133">Transmembrane helix</keyword>
<protein>
    <recommendedName>
        <fullName evidence="4">Altered inheritance of mitochondria protein 11</fullName>
    </recommendedName>
</protein>
<dbReference type="KEGG" id="ssck:SPSK_03611"/>
<evidence type="ECO:0000256" key="3">
    <source>
        <dbReference type="ARBA" id="ARBA00023136"/>
    </source>
</evidence>
<dbReference type="AlphaFoldDB" id="A0A0F2LYY7"/>
<evidence type="ECO:0000313" key="7">
    <source>
        <dbReference type="Proteomes" id="UP000033710"/>
    </source>
</evidence>
<reference evidence="6 7" key="2">
    <citation type="journal article" date="2015" name="Eukaryot. Cell">
        <title>Asexual propagation of a virulent clone complex in a human and feline outbreak of sporotrichosis.</title>
        <authorList>
            <person name="Teixeira Mde M."/>
            <person name="Rodrigues A.M."/>
            <person name="Tsui C.K."/>
            <person name="de Almeida L.G."/>
            <person name="Van Diepeningen A.D."/>
            <person name="van den Ende B.G."/>
            <person name="Fernandes G.F."/>
            <person name="Kano R."/>
            <person name="Hamelin R.C."/>
            <person name="Lopes-Bezerra L.M."/>
            <person name="Vasconcelos A.T."/>
            <person name="de Hoog S."/>
            <person name="de Camargo Z.P."/>
            <person name="Felipe M.S."/>
        </authorList>
    </citation>
    <scope>NUCLEOTIDE SEQUENCE [LARGE SCALE GENOMIC DNA]</scope>
    <source>
        <strain evidence="6 7">1099-18</strain>
    </source>
</reference>
<dbReference type="OrthoDB" id="3558022at2759"/>
<evidence type="ECO:0000313" key="6">
    <source>
        <dbReference type="EMBL" id="KJR82678.1"/>
    </source>
</evidence>
<feature type="region of interest" description="Disordered" evidence="5">
    <location>
        <begin position="14"/>
        <end position="51"/>
    </location>
</feature>
<evidence type="ECO:0000256" key="1">
    <source>
        <dbReference type="ARBA" id="ARBA00022692"/>
    </source>
</evidence>
<dbReference type="RefSeq" id="XP_016585354.1">
    <property type="nucleotide sequence ID" value="XM_016730448.1"/>
</dbReference>